<dbReference type="InterPro" id="IPR029058">
    <property type="entry name" value="AB_hydrolase_fold"/>
</dbReference>
<dbReference type="CDD" id="cd00051">
    <property type="entry name" value="EFh"/>
    <property type="match status" value="1"/>
</dbReference>
<proteinExistence type="predicted"/>
<accession>A0A813LWE6</accession>
<sequence length="568" mass="60584">MLLRPTESDTRPDVEDDDSYPVLVSELLEEDATPGVAWSRPLFRRRAYAAAALSSVAAALVAAVSLRQVGLQGAHGKDILGLVATVPAADAAFAVLDADHNGQITAAEEVGYAASQGSPVTLEAAAQKVARADKDNDQQVSKAEYLSFMNQFTTEKAAQEGPHDLQLSQAESGGIAADAPPPSVVGSRADEVVAEVLKAQGFVEGLYTFGGPASAFPGLRDHHTADGCFAGLRIWNEAFSKDWFNMPTTKHDPIAFLAYVAGYQHAKQDSASSVLSNPTQPVFLKCGNQHLLPEMDPWGSVDLHRGAAYIAGMDSQRKLPPMVAVMTHFATSIAYSNDPGAVAAASQKHGWNLVGWAKADGADADSSYLLQEPNSLDCTITFEGTDDLQDALRDVNAARARFCGLATNEDYKGGFFSPRPGQSEVHEGFRQELMDMVKSKLWEEGVRSKLPKCNKVYVTGHSLGGACAELFAACANQKGMKPGATGYEDYKYIGWVKGTPERMTPLHPAQIGPDIDNEASGVCEAYSGGTCFMMGCNPGRGPAICEVGRCKCQPNYCAQGGTCMSRQR</sequence>
<feature type="domain" description="EF-hand" evidence="2">
    <location>
        <begin position="120"/>
        <end position="155"/>
    </location>
</feature>
<keyword evidence="1" id="KW-0106">Calcium</keyword>
<protein>
    <recommendedName>
        <fullName evidence="2">EF-hand domain-containing protein</fullName>
    </recommendedName>
</protein>
<dbReference type="InterPro" id="IPR018247">
    <property type="entry name" value="EF_Hand_1_Ca_BS"/>
</dbReference>
<evidence type="ECO:0000313" key="3">
    <source>
        <dbReference type="EMBL" id="CAE8740798.1"/>
    </source>
</evidence>
<evidence type="ECO:0000313" key="4">
    <source>
        <dbReference type="Proteomes" id="UP000626109"/>
    </source>
</evidence>
<evidence type="ECO:0000256" key="1">
    <source>
        <dbReference type="ARBA" id="ARBA00022837"/>
    </source>
</evidence>
<reference evidence="3" key="1">
    <citation type="submission" date="2021-02" db="EMBL/GenBank/DDBJ databases">
        <authorList>
            <person name="Dougan E. K."/>
            <person name="Rhodes N."/>
            <person name="Thang M."/>
            <person name="Chan C."/>
        </authorList>
    </citation>
    <scope>NUCLEOTIDE SEQUENCE</scope>
</reference>
<name>A0A813LWE6_POLGL</name>
<dbReference type="InterPro" id="IPR011992">
    <property type="entry name" value="EF-hand-dom_pair"/>
</dbReference>
<dbReference type="PROSITE" id="PS00018">
    <property type="entry name" value="EF_HAND_1"/>
    <property type="match status" value="1"/>
</dbReference>
<dbReference type="Proteomes" id="UP000626109">
    <property type="component" value="Unassembled WGS sequence"/>
</dbReference>
<dbReference type="GO" id="GO:0006629">
    <property type="term" value="P:lipid metabolic process"/>
    <property type="evidence" value="ECO:0007669"/>
    <property type="project" value="InterPro"/>
</dbReference>
<dbReference type="SUPFAM" id="SSF53474">
    <property type="entry name" value="alpha/beta-Hydrolases"/>
    <property type="match status" value="1"/>
</dbReference>
<dbReference type="PROSITE" id="PS50222">
    <property type="entry name" value="EF_HAND_2"/>
    <property type="match status" value="2"/>
</dbReference>
<dbReference type="Gene3D" id="1.10.238.10">
    <property type="entry name" value="EF-hand"/>
    <property type="match status" value="1"/>
</dbReference>
<feature type="domain" description="EF-hand" evidence="2">
    <location>
        <begin position="84"/>
        <end position="119"/>
    </location>
</feature>
<dbReference type="AlphaFoldDB" id="A0A813LWE6"/>
<gene>
    <name evidence="3" type="ORF">PGLA2088_LOCUS50167</name>
</gene>
<organism evidence="3 4">
    <name type="scientific">Polarella glacialis</name>
    <name type="common">Dinoflagellate</name>
    <dbReference type="NCBI Taxonomy" id="89957"/>
    <lineage>
        <taxon>Eukaryota</taxon>
        <taxon>Sar</taxon>
        <taxon>Alveolata</taxon>
        <taxon>Dinophyceae</taxon>
        <taxon>Suessiales</taxon>
        <taxon>Suessiaceae</taxon>
        <taxon>Polarella</taxon>
    </lineage>
</organism>
<evidence type="ECO:0000259" key="2">
    <source>
        <dbReference type="PROSITE" id="PS50222"/>
    </source>
</evidence>
<dbReference type="InterPro" id="IPR002921">
    <property type="entry name" value="Fungal_lipase-type"/>
</dbReference>
<dbReference type="GO" id="GO:0005509">
    <property type="term" value="F:calcium ion binding"/>
    <property type="evidence" value="ECO:0007669"/>
    <property type="project" value="InterPro"/>
</dbReference>
<comment type="caution">
    <text evidence="3">The sequence shown here is derived from an EMBL/GenBank/DDBJ whole genome shotgun (WGS) entry which is preliminary data.</text>
</comment>
<dbReference type="EMBL" id="CAJNNW010037323">
    <property type="protein sequence ID" value="CAE8740798.1"/>
    <property type="molecule type" value="Genomic_DNA"/>
</dbReference>
<dbReference type="Pfam" id="PF01764">
    <property type="entry name" value="Lipase_3"/>
    <property type="match status" value="1"/>
</dbReference>
<dbReference type="SUPFAM" id="SSF47473">
    <property type="entry name" value="EF-hand"/>
    <property type="match status" value="1"/>
</dbReference>
<dbReference type="InterPro" id="IPR002048">
    <property type="entry name" value="EF_hand_dom"/>
</dbReference>
<dbReference type="Gene3D" id="3.40.50.1820">
    <property type="entry name" value="alpha/beta hydrolase"/>
    <property type="match status" value="1"/>
</dbReference>